<dbReference type="InterPro" id="IPR036922">
    <property type="entry name" value="Rieske_2Fe-2S_sf"/>
</dbReference>
<evidence type="ECO:0000256" key="3">
    <source>
        <dbReference type="ARBA" id="ARBA00023004"/>
    </source>
</evidence>
<evidence type="ECO:0000256" key="4">
    <source>
        <dbReference type="ARBA" id="ARBA00023014"/>
    </source>
</evidence>
<dbReference type="Gene3D" id="2.102.10.10">
    <property type="entry name" value="Rieske [2Fe-2S] iron-sulphur domain"/>
    <property type="match status" value="1"/>
</dbReference>
<protein>
    <submittedName>
        <fullName evidence="8">Rieske 2Fe-2S domain-containing protein</fullName>
    </submittedName>
</protein>
<gene>
    <name evidence="8" type="ORF">I8J29_02525</name>
</gene>
<proteinExistence type="inferred from homology"/>
<comment type="similarity">
    <text evidence="6">Belongs to the bacterial ring-hydroxylating dioxygenase ferredoxin component family.</text>
</comment>
<keyword evidence="2" id="KW-0479">Metal-binding</keyword>
<accession>A0ABS3W422</accession>
<dbReference type="PROSITE" id="PS51296">
    <property type="entry name" value="RIESKE"/>
    <property type="match status" value="1"/>
</dbReference>
<keyword evidence="1" id="KW-0001">2Fe-2S</keyword>
<comment type="cofactor">
    <cofactor evidence="5">
        <name>[2Fe-2S] cluster</name>
        <dbReference type="ChEBI" id="CHEBI:190135"/>
    </cofactor>
</comment>
<dbReference type="EMBL" id="JAGGDJ010000001">
    <property type="protein sequence ID" value="MBO7743056.1"/>
    <property type="molecule type" value="Genomic_DNA"/>
</dbReference>
<dbReference type="InterPro" id="IPR017941">
    <property type="entry name" value="Rieske_2Fe-2S"/>
</dbReference>
<sequence length="589" mass="64485">MTNGLNWISAGKLEALQQEGAKVIRGGIAVFYHEGQVRAVDNRCPHLGFPLHMGSLCDGILTCHWHHARFDICSGGTLDPWADDVPSHAVRIDDGEVWVNPVSASAKDANNYMQKLREGLEQNIGIVIAKAVVGLIEAGVSEQRIARTGIAFGTSQGTGWNAGLTILTAMTRIVGKLDKTGKILALYQGLVHVARASAGRGTRHLLSALPSADVPAERLTEWYRTCIEVRDTQGAEKVLNTAVSAGIDAKRLADMMLIAATDHFYLDGGHAFDFHNKAFEALEWAEASQKVRILSSLVPMMARPTRSEELHQWQAPLNLVEPILNAVKDIARQAEQTKLDGRPAPANAAFSAEAKTRLLQLLLGDAPEQTIAALRDLLLAGTAPAQLAQLVALAAAERIVRFHTQNDFGDWVAVLHTFTYAHAVHERLRQSDEPLLRRAIFHGAASVYLDRFLNVPAAARPKPSGAAAPADHGELLDLLDRRQQVGPAAQWVADYLHGGGEPNPLLNTLGHALLREDAEFHTFQLYEAAVAEYDHWRAEDDPFAEKARETMLLACTRYLAAHAPTARELPQTAKIAWRLHKGERLFEED</sequence>
<evidence type="ECO:0000256" key="6">
    <source>
        <dbReference type="ARBA" id="ARBA00038001"/>
    </source>
</evidence>
<evidence type="ECO:0000256" key="1">
    <source>
        <dbReference type="ARBA" id="ARBA00022714"/>
    </source>
</evidence>
<keyword evidence="9" id="KW-1185">Reference proteome</keyword>
<feature type="domain" description="Rieske" evidence="7">
    <location>
        <begin position="5"/>
        <end position="99"/>
    </location>
</feature>
<keyword evidence="3" id="KW-0408">Iron</keyword>
<keyword evidence="4" id="KW-0411">Iron-sulfur</keyword>
<comment type="caution">
    <text evidence="8">The sequence shown here is derived from an EMBL/GenBank/DDBJ whole genome shotgun (WGS) entry which is preliminary data.</text>
</comment>
<dbReference type="PANTHER" id="PTHR21496:SF0">
    <property type="entry name" value="RIESKE DOMAIN-CONTAINING PROTEIN"/>
    <property type="match status" value="1"/>
</dbReference>
<evidence type="ECO:0000313" key="8">
    <source>
        <dbReference type="EMBL" id="MBO7743056.1"/>
    </source>
</evidence>
<evidence type="ECO:0000256" key="5">
    <source>
        <dbReference type="ARBA" id="ARBA00034078"/>
    </source>
</evidence>
<dbReference type="Proteomes" id="UP000670947">
    <property type="component" value="Unassembled WGS sequence"/>
</dbReference>
<evidence type="ECO:0000259" key="7">
    <source>
        <dbReference type="PROSITE" id="PS51296"/>
    </source>
</evidence>
<name>A0ABS3W422_9BACL</name>
<evidence type="ECO:0000256" key="2">
    <source>
        <dbReference type="ARBA" id="ARBA00022723"/>
    </source>
</evidence>
<dbReference type="Pfam" id="PF00355">
    <property type="entry name" value="Rieske"/>
    <property type="match status" value="1"/>
</dbReference>
<evidence type="ECO:0000313" key="9">
    <source>
        <dbReference type="Proteomes" id="UP000670947"/>
    </source>
</evidence>
<dbReference type="PANTHER" id="PTHR21496">
    <property type="entry name" value="FERREDOXIN-RELATED"/>
    <property type="match status" value="1"/>
</dbReference>
<dbReference type="RefSeq" id="WP_208846000.1">
    <property type="nucleotide sequence ID" value="NZ_JAGGDJ010000001.1"/>
</dbReference>
<organism evidence="8 9">
    <name type="scientific">Paenibacillus artemisiicola</name>
    <dbReference type="NCBI Taxonomy" id="1172618"/>
    <lineage>
        <taxon>Bacteria</taxon>
        <taxon>Bacillati</taxon>
        <taxon>Bacillota</taxon>
        <taxon>Bacilli</taxon>
        <taxon>Bacillales</taxon>
        <taxon>Paenibacillaceae</taxon>
        <taxon>Paenibacillus</taxon>
    </lineage>
</organism>
<reference evidence="8 9" key="1">
    <citation type="submission" date="2021-03" db="EMBL/GenBank/DDBJ databases">
        <title>Paenibacillus artemisicola MWE-103 whole genome sequence.</title>
        <authorList>
            <person name="Ham Y.J."/>
        </authorList>
    </citation>
    <scope>NUCLEOTIDE SEQUENCE [LARGE SCALE GENOMIC DNA]</scope>
    <source>
        <strain evidence="8 9">MWE-103</strain>
    </source>
</reference>
<dbReference type="SUPFAM" id="SSF50022">
    <property type="entry name" value="ISP domain"/>
    <property type="match status" value="1"/>
</dbReference>